<feature type="repeat" description="PPR" evidence="2">
    <location>
        <begin position="390"/>
        <end position="424"/>
    </location>
</feature>
<gene>
    <name evidence="3" type="ORF">KP509_23G013400</name>
</gene>
<protein>
    <recommendedName>
        <fullName evidence="5">Pentatricopeptide repeat-containing protein</fullName>
    </recommendedName>
</protein>
<reference evidence="3 4" key="1">
    <citation type="submission" date="2021-08" db="EMBL/GenBank/DDBJ databases">
        <title>WGS assembly of Ceratopteris richardii.</title>
        <authorList>
            <person name="Marchant D.B."/>
            <person name="Chen G."/>
            <person name="Jenkins J."/>
            <person name="Shu S."/>
            <person name="Leebens-Mack J."/>
            <person name="Grimwood J."/>
            <person name="Schmutz J."/>
            <person name="Soltis P."/>
            <person name="Soltis D."/>
            <person name="Chen Z.-H."/>
        </authorList>
    </citation>
    <scope>NUCLEOTIDE SEQUENCE [LARGE SCALE GENOMIC DNA]</scope>
    <source>
        <strain evidence="3">Whitten #5841</strain>
        <tissue evidence="3">Leaf</tissue>
    </source>
</reference>
<dbReference type="FunFam" id="1.25.40.10:FF:000285">
    <property type="entry name" value="Pentatricopeptide repeat-containing protein, chloroplastic"/>
    <property type="match status" value="2"/>
</dbReference>
<dbReference type="AlphaFoldDB" id="A0A8T2RZX8"/>
<dbReference type="PANTHER" id="PTHR47926">
    <property type="entry name" value="PENTATRICOPEPTIDE REPEAT-CONTAINING PROTEIN"/>
    <property type="match status" value="1"/>
</dbReference>
<keyword evidence="4" id="KW-1185">Reference proteome</keyword>
<feature type="repeat" description="PPR" evidence="2">
    <location>
        <begin position="693"/>
        <end position="727"/>
    </location>
</feature>
<feature type="repeat" description="PPR" evidence="2">
    <location>
        <begin position="728"/>
        <end position="758"/>
    </location>
</feature>
<evidence type="ECO:0008006" key="5">
    <source>
        <dbReference type="Google" id="ProtNLM"/>
    </source>
</evidence>
<dbReference type="GO" id="GO:0048731">
    <property type="term" value="P:system development"/>
    <property type="evidence" value="ECO:0007669"/>
    <property type="project" value="UniProtKB-ARBA"/>
</dbReference>
<proteinExistence type="predicted"/>
<dbReference type="GO" id="GO:0003723">
    <property type="term" value="F:RNA binding"/>
    <property type="evidence" value="ECO:0007669"/>
    <property type="project" value="InterPro"/>
</dbReference>
<evidence type="ECO:0000256" key="1">
    <source>
        <dbReference type="ARBA" id="ARBA00022737"/>
    </source>
</evidence>
<dbReference type="GO" id="GO:0009451">
    <property type="term" value="P:RNA modification"/>
    <property type="evidence" value="ECO:0007669"/>
    <property type="project" value="InterPro"/>
</dbReference>
<dbReference type="PROSITE" id="PS51375">
    <property type="entry name" value="PPR"/>
    <property type="match status" value="7"/>
</dbReference>
<feature type="repeat" description="PPR" evidence="2">
    <location>
        <begin position="592"/>
        <end position="626"/>
    </location>
</feature>
<dbReference type="Gene3D" id="1.25.40.10">
    <property type="entry name" value="Tetratricopeptide repeat domain"/>
    <property type="match status" value="7"/>
</dbReference>
<dbReference type="PANTHER" id="PTHR47926:SF533">
    <property type="entry name" value="DYW DOMAIN-CONTAINING PROTEIN"/>
    <property type="match status" value="1"/>
</dbReference>
<keyword evidence="1" id="KW-0677">Repeat</keyword>
<dbReference type="Pfam" id="PF13041">
    <property type="entry name" value="PPR_2"/>
    <property type="match status" value="4"/>
</dbReference>
<feature type="repeat" description="PPR" evidence="2">
    <location>
        <begin position="87"/>
        <end position="121"/>
    </location>
</feature>
<evidence type="ECO:0000313" key="3">
    <source>
        <dbReference type="EMBL" id="KAH7301125.1"/>
    </source>
</evidence>
<accession>A0A8T2RZX8</accession>
<evidence type="ECO:0000313" key="4">
    <source>
        <dbReference type="Proteomes" id="UP000825935"/>
    </source>
</evidence>
<feature type="repeat" description="PPR" evidence="2">
    <location>
        <begin position="491"/>
        <end position="525"/>
    </location>
</feature>
<comment type="caution">
    <text evidence="3">The sequence shown here is derived from an EMBL/GenBank/DDBJ whole genome shotgun (WGS) entry which is preliminary data.</text>
</comment>
<organism evidence="3 4">
    <name type="scientific">Ceratopteris richardii</name>
    <name type="common">Triangle waterfern</name>
    <dbReference type="NCBI Taxonomy" id="49495"/>
    <lineage>
        <taxon>Eukaryota</taxon>
        <taxon>Viridiplantae</taxon>
        <taxon>Streptophyta</taxon>
        <taxon>Embryophyta</taxon>
        <taxon>Tracheophyta</taxon>
        <taxon>Polypodiopsida</taxon>
        <taxon>Polypodiidae</taxon>
        <taxon>Polypodiales</taxon>
        <taxon>Pteridineae</taxon>
        <taxon>Pteridaceae</taxon>
        <taxon>Parkerioideae</taxon>
        <taxon>Ceratopteris</taxon>
    </lineage>
</organism>
<dbReference type="EMBL" id="CM035428">
    <property type="protein sequence ID" value="KAH7301125.1"/>
    <property type="molecule type" value="Genomic_DNA"/>
</dbReference>
<evidence type="ECO:0000256" key="2">
    <source>
        <dbReference type="PROSITE-ProRule" id="PRU00708"/>
    </source>
</evidence>
<dbReference type="NCBIfam" id="TIGR00756">
    <property type="entry name" value="PPR"/>
    <property type="match status" value="5"/>
</dbReference>
<sequence>MSMVRSLKLVHTVSFPSSAIITDQLLSLLQECIRRKDIHSGRCIHDHILRSSVRLESSLGNQLIRLYTSCGSLPDANHVFYTISSPNMHVWSSIISANTRLGQSAHAIKLYCRMQETHADPDNHVLISTIRACADDERFFNHGKLVHHRVLELSLESDAYISSSLIAFYAKSGALEDSYGVFHRLKNPDTVTWGVIINAFSQHGHGKDALYLFRSMQGMGVYMDEVIFLSVLKACCNIRDSEQTMRLHTYVVKSGLEVGGSLGNALVDAYAKCGSIEEAHYVFIILPRRDLIAWGAIIDGYVQHGFHEVALFLFQEMYINIEPDPVIAMSCLKACSYYSVSSYGKLMHFYIVSKKFESNLHVVCAAVDMYGKCGTIEDAYATFREIHSHNIVTYNAMLSAYVQHGYPDDAACLFQEMLQEHIIPNDVTFVCILKLCSSMVNLQLGNIMHSYIVENSPKIGDLVVNTLTDMYARCGSITDAFQVFGGSSKRDVVTWIVLILGLVQHGKFDEGSKYFWQMLSEGTEADEAAFLSALKACTGGGDLHMGRLVHMQVVMMNNEYDVLIGNTLIDFYGKCGSFEDTWAVFVNLKKHDKATYNAMIGACVQYNQPHKALYLFGKMVGTGISPSEVTLACAISACTDTVAIDYGKLVHNLYVEIAIEDNLYITNALVCMYGKCGSPESALSVFNYSSTRDIVTWNSIIAAFAQHSLYSDAMSFFEKMQRAGIEPDEVTFLLLLSACAHSGLIEEGCSLFKSMKRDFRLTPTADHHNCMLDLLGRAGCMIEAADFSDSTPCKASTEGQTSLLSHCKEKGIVDLGHSYFNQLTKLDHINAIDFACTSHDNFATAIPNCFFEELRYDEVKNFKKYLAQEGQNEISYQTYI</sequence>
<dbReference type="InterPro" id="IPR046960">
    <property type="entry name" value="PPR_At4g14850-like_plant"/>
</dbReference>
<dbReference type="Proteomes" id="UP000825935">
    <property type="component" value="Chromosome 23"/>
</dbReference>
<dbReference type="InterPro" id="IPR002885">
    <property type="entry name" value="PPR_rpt"/>
</dbReference>
<dbReference type="InterPro" id="IPR011990">
    <property type="entry name" value="TPR-like_helical_dom_sf"/>
</dbReference>
<feature type="repeat" description="PPR" evidence="2">
    <location>
        <begin position="189"/>
        <end position="223"/>
    </location>
</feature>
<name>A0A8T2RZX8_CERRI</name>
<dbReference type="FunFam" id="1.25.40.10:FF:000158">
    <property type="entry name" value="pentatricopeptide repeat-containing protein At2g33680"/>
    <property type="match status" value="1"/>
</dbReference>
<dbReference type="OrthoDB" id="185373at2759"/>
<dbReference type="Pfam" id="PF01535">
    <property type="entry name" value="PPR"/>
    <property type="match status" value="5"/>
</dbReference>